<reference evidence="1" key="4">
    <citation type="submission" date="2022-08" db="EMBL/GenBank/DDBJ databases">
        <authorList>
            <person name="Magnan C."/>
        </authorList>
    </citation>
    <scope>NUCLEOTIDE SEQUENCE</scope>
    <source>
        <strain evidence="1">NSP012P</strain>
    </source>
</reference>
<dbReference type="EMBL" id="JANSLD010000031">
    <property type="protein sequence ID" value="MCY1583605.1"/>
    <property type="molecule type" value="Genomic_DNA"/>
</dbReference>
<evidence type="ECO:0000313" key="5">
    <source>
        <dbReference type="Proteomes" id="UP001072952"/>
    </source>
</evidence>
<comment type="caution">
    <text evidence="3">The sequence shown here is derived from an EMBL/GenBank/DDBJ whole genome shotgun (WGS) entry which is preliminary data.</text>
</comment>
<dbReference type="InterPro" id="IPR009910">
    <property type="entry name" value="DUF1450"/>
</dbReference>
<dbReference type="KEGG" id="spet:CEP67_11540"/>
<dbReference type="Pfam" id="PF07293">
    <property type="entry name" value="DUF1450"/>
    <property type="match status" value="1"/>
</dbReference>
<dbReference type="STRING" id="170573.GCA_001076995_01882"/>
<accession>A0A1Z3U3P3</accession>
<name>A0A1Z3U3P3_9STAP</name>
<keyword evidence="5" id="KW-1185">Reference proteome</keyword>
<evidence type="ECO:0000313" key="4">
    <source>
        <dbReference type="Proteomes" id="UP000235748"/>
    </source>
</evidence>
<dbReference type="AlphaFoldDB" id="A0A1Z3U3P3"/>
<reference evidence="3 4" key="1">
    <citation type="submission" date="2017-09" db="EMBL/GenBank/DDBJ databases">
        <title>Bacterial strain isolated from the female urinary microbiota.</title>
        <authorList>
            <person name="Thomas-White K."/>
            <person name="Kumar N."/>
            <person name="Forster S."/>
            <person name="Putonti C."/>
            <person name="Lawley T."/>
            <person name="Wolfe A.J."/>
        </authorList>
    </citation>
    <scope>NUCLEOTIDE SEQUENCE [LARGE SCALE GENOMIC DNA]</scope>
    <source>
        <strain evidence="3 4">UMB0834</strain>
    </source>
</reference>
<proteinExistence type="predicted"/>
<dbReference type="EMBL" id="PNGG01000001">
    <property type="protein sequence ID" value="PMC20399.1"/>
    <property type="molecule type" value="Genomic_DNA"/>
</dbReference>
<evidence type="ECO:0000313" key="1">
    <source>
        <dbReference type="EMBL" id="MCY1583605.1"/>
    </source>
</evidence>
<organism evidence="3 4">
    <name type="scientific">Staphylococcus pettenkoferi</name>
    <dbReference type="NCBI Taxonomy" id="170573"/>
    <lineage>
        <taxon>Bacteria</taxon>
        <taxon>Bacillati</taxon>
        <taxon>Bacillota</taxon>
        <taxon>Bacilli</taxon>
        <taxon>Bacillales</taxon>
        <taxon>Staphylococcaceae</taxon>
        <taxon>Staphylococcus</taxon>
    </lineage>
</organism>
<dbReference type="RefSeq" id="WP_002472271.1">
    <property type="nucleotide sequence ID" value="NZ_CP022096.2"/>
</dbReference>
<protein>
    <submittedName>
        <fullName evidence="3">DUF1450 domain-containing protein</fullName>
    </submittedName>
    <submittedName>
        <fullName evidence="1">YuzB family protein</fullName>
    </submittedName>
</protein>
<reference evidence="1" key="2">
    <citation type="journal article" date="2022" name="Int. J. Mol. Sci.">
        <title>Phenotypic and Genotypic Virulence Characterisation of Staphylococcus pettenkoferi Strains Isolated from Human Bloodstream and Diabetic Foot Infections.</title>
        <authorList>
            <person name="Magnan C."/>
            <person name="Ahmad-Mansour N."/>
            <person name="Pouget C."/>
            <person name="Morsli M."/>
            <person name="Huc-Brandt S."/>
            <person name="Pantel A."/>
            <person name="Dunyach-Remy C."/>
            <person name="Sotto A."/>
            <person name="Molle V."/>
            <person name="Lavigne J.-P."/>
        </authorList>
    </citation>
    <scope>NUCLEOTIDE SEQUENCE</scope>
    <source>
        <strain evidence="1">NSP012P</strain>
    </source>
</reference>
<dbReference type="Proteomes" id="UP001072952">
    <property type="component" value="Unassembled WGS sequence"/>
</dbReference>
<dbReference type="Proteomes" id="UP000235748">
    <property type="component" value="Unassembled WGS sequence"/>
</dbReference>
<dbReference type="GeneID" id="42044468"/>
<sequence length="82" mass="9202">MFPLVEFCVSNMAKGGDYVYNKLEEDPEVDVLEYGCLQNCGICSSGLYALVDGEVVEGNTPDELLSNIYKHIEEQQEAWAMF</sequence>
<evidence type="ECO:0000313" key="2">
    <source>
        <dbReference type="EMBL" id="MCY1595563.1"/>
    </source>
</evidence>
<dbReference type="Proteomes" id="UP001081438">
    <property type="component" value="Unassembled WGS sequence"/>
</dbReference>
<evidence type="ECO:0000313" key="3">
    <source>
        <dbReference type="EMBL" id="PMC20399.1"/>
    </source>
</evidence>
<reference evidence="2" key="3">
    <citation type="journal article" date="2022" name="Int. J. Mol. Sci.">
        <title>Phenotypic and genotypic virulence characterisation of Staphylococcus pettenkoferi strains isolated from human bloodstream and diabetic foot infections.</title>
        <authorList>
            <person name="Magnan C."/>
        </authorList>
    </citation>
    <scope>NUCLEOTIDE SEQUENCE</scope>
    <source>
        <strain evidence="2">NSP020P</strain>
    </source>
</reference>
<gene>
    <name evidence="3" type="ORF">CJ235_01625</name>
    <name evidence="2" type="ORF">NW112_09970</name>
    <name evidence="1" type="ORF">NW133_08685</name>
</gene>
<dbReference type="NCBIfam" id="NF010190">
    <property type="entry name" value="PRK13669.1"/>
    <property type="match status" value="1"/>
</dbReference>
<dbReference type="EMBL" id="JANSKX010000032">
    <property type="protein sequence ID" value="MCY1595563.1"/>
    <property type="molecule type" value="Genomic_DNA"/>
</dbReference>